<organism evidence="1 2">
    <name type="scientific">Nonomuraea phyllanthi</name>
    <dbReference type="NCBI Taxonomy" id="2219224"/>
    <lineage>
        <taxon>Bacteria</taxon>
        <taxon>Bacillati</taxon>
        <taxon>Actinomycetota</taxon>
        <taxon>Actinomycetes</taxon>
        <taxon>Streptosporangiales</taxon>
        <taxon>Streptosporangiaceae</taxon>
        <taxon>Nonomuraea</taxon>
    </lineage>
</organism>
<dbReference type="AlphaFoldDB" id="A0A5C4W1P6"/>
<dbReference type="Proteomes" id="UP000312512">
    <property type="component" value="Unassembled WGS sequence"/>
</dbReference>
<evidence type="ECO:0000313" key="1">
    <source>
        <dbReference type="EMBL" id="KAB8191525.1"/>
    </source>
</evidence>
<dbReference type="SUPFAM" id="SSF54593">
    <property type="entry name" value="Glyoxalase/Bleomycin resistance protein/Dihydroxybiphenyl dioxygenase"/>
    <property type="match status" value="1"/>
</dbReference>
<proteinExistence type="predicted"/>
<dbReference type="GO" id="GO:0051213">
    <property type="term" value="F:dioxygenase activity"/>
    <property type="evidence" value="ECO:0007669"/>
    <property type="project" value="UniProtKB-KW"/>
</dbReference>
<evidence type="ECO:0000313" key="2">
    <source>
        <dbReference type="Proteomes" id="UP000312512"/>
    </source>
</evidence>
<dbReference type="InterPro" id="IPR029068">
    <property type="entry name" value="Glyas_Bleomycin-R_OHBP_Dase"/>
</dbReference>
<dbReference type="RefSeq" id="WP_139634026.1">
    <property type="nucleotide sequence ID" value="NZ_VDLX02000012.1"/>
</dbReference>
<dbReference type="PROSITE" id="PS51819">
    <property type="entry name" value="VOC"/>
    <property type="match status" value="1"/>
</dbReference>
<gene>
    <name evidence="1" type="ORF">FH608_030175</name>
</gene>
<name>A0A5C4W1P6_9ACTN</name>
<comment type="caution">
    <text evidence="1">The sequence shown here is derived from an EMBL/GenBank/DDBJ whole genome shotgun (WGS) entry which is preliminary data.</text>
</comment>
<dbReference type="OrthoDB" id="2611891at2"/>
<keyword evidence="1" id="KW-0223">Dioxygenase</keyword>
<dbReference type="InterPro" id="IPR037523">
    <property type="entry name" value="VOC_core"/>
</dbReference>
<protein>
    <submittedName>
        <fullName evidence="1">Extradiol dioxygenase</fullName>
    </submittedName>
</protein>
<dbReference type="Gene3D" id="3.10.180.10">
    <property type="entry name" value="2,3-Dihydroxybiphenyl 1,2-Dioxygenase, domain 1"/>
    <property type="match status" value="1"/>
</dbReference>
<keyword evidence="1" id="KW-0560">Oxidoreductase</keyword>
<reference evidence="1 2" key="1">
    <citation type="submission" date="2019-10" db="EMBL/GenBank/DDBJ databases">
        <title>Nonomuraea sp. nov., isolated from Phyllanthus amarus.</title>
        <authorList>
            <person name="Klykleung N."/>
            <person name="Tanasupawat S."/>
        </authorList>
    </citation>
    <scope>NUCLEOTIDE SEQUENCE [LARGE SCALE GENOMIC DNA]</scope>
    <source>
        <strain evidence="1 2">PA1-10</strain>
    </source>
</reference>
<accession>A0A5C4W1P6</accession>
<dbReference type="EMBL" id="VDLX02000012">
    <property type="protein sequence ID" value="KAB8191525.1"/>
    <property type="molecule type" value="Genomic_DNA"/>
</dbReference>
<sequence>MIRGLHLLLLSQDPAADRAFLRDVLGWPWVEDQASEPGWLIFETPPTEMGVHPVSGRPGVALHLMCDGIAATVAELKAKGVPVGEVVNAGYGLATTVTLPSGAEVGLYEPRHKSPLAAFDRT</sequence>
<keyword evidence="2" id="KW-1185">Reference proteome</keyword>